<dbReference type="AlphaFoldDB" id="A0A0G4IEK3"/>
<feature type="compositionally biased region" description="Basic and acidic residues" evidence="1">
    <location>
        <begin position="148"/>
        <end position="174"/>
    </location>
</feature>
<accession>A0A0G4IEK3</accession>
<feature type="compositionally biased region" description="Acidic residues" evidence="1">
    <location>
        <begin position="232"/>
        <end position="249"/>
    </location>
</feature>
<evidence type="ECO:0000256" key="1">
    <source>
        <dbReference type="SAM" id="MobiDB-lite"/>
    </source>
</evidence>
<feature type="region of interest" description="Disordered" evidence="1">
    <location>
        <begin position="148"/>
        <end position="249"/>
    </location>
</feature>
<sequence>MMSRPVAALGARDKALRKAFGCALRRSEKSTAALHRVSAGLGGKYEIKMVEGQGTPKFQVTYRVDKHDVVETYTAFPKLLIGLVIKNVVEGDDEAAKKNLVARDMAEAQPMVFWNILRIFGGDFEKGMRELAPSLDLQKLAVRERPLSQKAKDNLEQKRRLEEEKTAAKEAREQKKQKKENKNKTCNGHAAAGEASQLPDEGGTLSSSSSSSSGGVLRDSGHEAQPQREAGEEKDEAEPMTIDSDAEGS</sequence>
<reference evidence="2" key="1">
    <citation type="submission" date="2014-11" db="EMBL/GenBank/DDBJ databases">
        <authorList>
            <person name="Otto D Thomas"/>
            <person name="Naeem Raeece"/>
        </authorList>
    </citation>
    <scope>NUCLEOTIDE SEQUENCE</scope>
</reference>
<organism evidence="2">
    <name type="scientific">Chromera velia CCMP2878</name>
    <dbReference type="NCBI Taxonomy" id="1169474"/>
    <lineage>
        <taxon>Eukaryota</taxon>
        <taxon>Sar</taxon>
        <taxon>Alveolata</taxon>
        <taxon>Colpodellida</taxon>
        <taxon>Chromeraceae</taxon>
        <taxon>Chromera</taxon>
    </lineage>
</organism>
<dbReference type="EMBL" id="CDMZ01005898">
    <property type="protein sequence ID" value="CEM55658.1"/>
    <property type="molecule type" value="Genomic_DNA"/>
</dbReference>
<dbReference type="PhylomeDB" id="A0A0G4IEK3"/>
<feature type="compositionally biased region" description="Basic and acidic residues" evidence="1">
    <location>
        <begin position="219"/>
        <end position="231"/>
    </location>
</feature>
<evidence type="ECO:0000313" key="2">
    <source>
        <dbReference type="EMBL" id="CEM55658.1"/>
    </source>
</evidence>
<protein>
    <submittedName>
        <fullName evidence="2">Uncharacterized protein</fullName>
    </submittedName>
</protein>
<name>A0A0G4IEK3_9ALVE</name>
<gene>
    <name evidence="2" type="ORF">Cvel_2409</name>
</gene>
<dbReference type="VEuPathDB" id="CryptoDB:Cvel_2409"/>
<proteinExistence type="predicted"/>